<reference evidence="1" key="1">
    <citation type="submission" date="2019-09" db="EMBL/GenBank/DDBJ databases">
        <title>Organ-specific transcriptomic study of the physiology of the cattle tick, Rhipicephalus microplus.</title>
        <authorList>
            <person name="Tirloni L."/>
            <person name="Braz G."/>
            <person name="Gandara A.C.P."/>
            <person name="Sabadin G.A."/>
            <person name="da Silva R.M."/>
            <person name="Guizzo M.G."/>
            <person name="Machado J.A."/>
            <person name="Costa E.P."/>
            <person name="Gomes H.F."/>
            <person name="Moraes J."/>
            <person name="Mota M.B.S."/>
            <person name="Mesquita R.D."/>
            <person name="Alvarenga P.H."/>
            <person name="Alves F."/>
            <person name="Seixas A."/>
            <person name="da Fonseca R.N."/>
            <person name="Fogaca A."/>
            <person name="Logullo C."/>
            <person name="Tanaka A."/>
            <person name="Daffre S."/>
            <person name="Termignoni C."/>
            <person name="Vaz I.S.Jr."/>
            <person name="Oliveira P.L."/>
            <person name="Ribeiro J.M."/>
        </authorList>
    </citation>
    <scope>NUCLEOTIDE SEQUENCE</scope>
    <source>
        <strain evidence="1">Porto Alegre</strain>
    </source>
</reference>
<sequence length="208" mass="21830">MGSSAICFLFIATLLLQNVFVGSLFLPFGGIVSAVHGILGFKVSMAASLLSMLSKGFTGTFNLRAGTDFDDSLSDEHTGRSGPFIIDATTTTEKTEIEGPNSSLQNALNVDEEKHETDLMFAFLKGIDDHECVSRMVCESAADALRLGKVGKATKHFFDTHVGVGTGAVSVFITAAKTGHSRGLAGCAQAFPECTADIPNVLTAAGMM</sequence>
<accession>A0A6M2D3F4</accession>
<evidence type="ECO:0000313" key="1">
    <source>
        <dbReference type="EMBL" id="NOV40672.1"/>
    </source>
</evidence>
<organism evidence="1">
    <name type="scientific">Rhipicephalus microplus</name>
    <name type="common">Cattle tick</name>
    <name type="synonym">Boophilus microplus</name>
    <dbReference type="NCBI Taxonomy" id="6941"/>
    <lineage>
        <taxon>Eukaryota</taxon>
        <taxon>Metazoa</taxon>
        <taxon>Ecdysozoa</taxon>
        <taxon>Arthropoda</taxon>
        <taxon>Chelicerata</taxon>
        <taxon>Arachnida</taxon>
        <taxon>Acari</taxon>
        <taxon>Parasitiformes</taxon>
        <taxon>Ixodida</taxon>
        <taxon>Ixodoidea</taxon>
        <taxon>Ixodidae</taxon>
        <taxon>Rhipicephalinae</taxon>
        <taxon>Rhipicephalus</taxon>
        <taxon>Boophilus</taxon>
    </lineage>
</organism>
<dbReference type="EMBL" id="GHWJ01007935">
    <property type="protein sequence ID" value="NOV40672.1"/>
    <property type="molecule type" value="Transcribed_RNA"/>
</dbReference>
<dbReference type="OrthoDB" id="6437087at2759"/>
<protein>
    <submittedName>
        <fullName evidence="1">Putative secreted protein</fullName>
    </submittedName>
</protein>
<dbReference type="AlphaFoldDB" id="A0A6M2D3F4"/>
<proteinExistence type="predicted"/>
<dbReference type="VEuPathDB" id="VectorBase:LOC119159909"/>
<name>A0A6M2D3F4_RHIMP</name>